<protein>
    <submittedName>
        <fullName evidence="1">Uncharacterized protein</fullName>
    </submittedName>
</protein>
<sequence>MSLSILSPSLLVENEIISILAASIVNGQRQRFTVITYEDVLNQIFTQCKAKSQKDAPEFFEICNVAKNAIETVDALNPQLLSKVLKFMFNSIKTMDIKQQSLRKVSLIMVS</sequence>
<evidence type="ECO:0000313" key="2">
    <source>
        <dbReference type="Proteomes" id="UP000269396"/>
    </source>
</evidence>
<reference evidence="1 2" key="1">
    <citation type="submission" date="2018-11" db="EMBL/GenBank/DDBJ databases">
        <authorList>
            <consortium name="Pathogen Informatics"/>
        </authorList>
    </citation>
    <scope>NUCLEOTIDE SEQUENCE [LARGE SCALE GENOMIC DNA]</scope>
    <source>
        <strain>Denwood</strain>
        <strain evidence="2">Zambia</strain>
    </source>
</reference>
<dbReference type="STRING" id="31246.A0A183PGL9"/>
<organism evidence="1 2">
    <name type="scientific">Schistosoma mattheei</name>
    <dbReference type="NCBI Taxonomy" id="31246"/>
    <lineage>
        <taxon>Eukaryota</taxon>
        <taxon>Metazoa</taxon>
        <taxon>Spiralia</taxon>
        <taxon>Lophotrochozoa</taxon>
        <taxon>Platyhelminthes</taxon>
        <taxon>Trematoda</taxon>
        <taxon>Digenea</taxon>
        <taxon>Strigeidida</taxon>
        <taxon>Schistosomatoidea</taxon>
        <taxon>Schistosomatidae</taxon>
        <taxon>Schistosoma</taxon>
    </lineage>
</organism>
<keyword evidence="2" id="KW-1185">Reference proteome</keyword>
<evidence type="ECO:0000313" key="1">
    <source>
        <dbReference type="EMBL" id="VDP63680.1"/>
    </source>
</evidence>
<dbReference type="AlphaFoldDB" id="A0A183PGL9"/>
<accession>A0A183PGL9</accession>
<name>A0A183PGL9_9TREM</name>
<gene>
    <name evidence="1" type="ORF">SMTD_LOCUS13505</name>
</gene>
<dbReference type="Proteomes" id="UP000269396">
    <property type="component" value="Unassembled WGS sequence"/>
</dbReference>
<dbReference type="EMBL" id="UZAL01033574">
    <property type="protein sequence ID" value="VDP63680.1"/>
    <property type="molecule type" value="Genomic_DNA"/>
</dbReference>
<proteinExistence type="predicted"/>